<sequence length="484" mass="52354">MSQPTQNHHEEEEEEDNVYLAEDDVEEVLEDDGGRPDFEEDAEEEQPQAEGSELKDLGDDLENIELEAKRRRVVREDNSWGSIALHDNLKSIFALSLHPKFPNPPLAITGGQDDTGFIFCPIPPSASASSSEVNSRTFPPVRLTGHTDSLACAAWNHDGEMVATGGLDGRVRVWRRVRKSRGKPLTDEELEARGMEAWRNWEFLDNLETGSEIEWLTWHPKGNVLSAGCDDASVWMWSLPSGNTLNVFSAHTMPLTAGVFPPPYKNLLTSSLDSSLILWDPRSTSPIWKINTFLPPNITTINPSIHGTTSIAVSPRGDIAAVGGANGLVKIVHLIKGEILTILKGHRQGESVESLAFVDLIPGGGDGGKGLVIVSGGTDGKGFVWDVITGRVRSEINHSESITSLAPHPAPNTHLVTTSSIDGTLKTWDVRTGTLVGAHTGHSGGVLCVAVAPLPPSSEEGEEEKSQVAVVSADDEGYCKIWKV</sequence>
<evidence type="ECO:0000313" key="6">
    <source>
        <dbReference type="EMBL" id="ODN82763.1"/>
    </source>
</evidence>
<feature type="repeat" description="WD" evidence="3">
    <location>
        <begin position="143"/>
        <end position="174"/>
    </location>
</feature>
<organism evidence="6 7">
    <name type="scientific">Cryptococcus amylolentus CBS 6039</name>
    <dbReference type="NCBI Taxonomy" id="1295533"/>
    <lineage>
        <taxon>Eukaryota</taxon>
        <taxon>Fungi</taxon>
        <taxon>Dikarya</taxon>
        <taxon>Basidiomycota</taxon>
        <taxon>Agaricomycotina</taxon>
        <taxon>Tremellomycetes</taxon>
        <taxon>Tremellales</taxon>
        <taxon>Cryptococcaceae</taxon>
        <taxon>Cryptococcus</taxon>
    </lineage>
</organism>
<dbReference type="InterPro" id="IPR001680">
    <property type="entry name" value="WD40_rpt"/>
</dbReference>
<dbReference type="InterPro" id="IPR019775">
    <property type="entry name" value="WD40_repeat_CS"/>
</dbReference>
<name>A0A1E3I2A0_9TREE</name>
<dbReference type="RefSeq" id="XP_018996763.1">
    <property type="nucleotide sequence ID" value="XM_019134336.1"/>
</dbReference>
<feature type="repeat" description="WD" evidence="3">
    <location>
        <begin position="248"/>
        <end position="289"/>
    </location>
</feature>
<evidence type="ECO:0000256" key="3">
    <source>
        <dbReference type="PROSITE-ProRule" id="PRU00221"/>
    </source>
</evidence>
<dbReference type="InterPro" id="IPR051179">
    <property type="entry name" value="WD_repeat_multifunction"/>
</dbReference>
<feature type="region of interest" description="Disordered" evidence="4">
    <location>
        <begin position="1"/>
        <end position="61"/>
    </location>
</feature>
<dbReference type="SMART" id="SM00320">
    <property type="entry name" value="WD40"/>
    <property type="match status" value="8"/>
</dbReference>
<reference evidence="6 7" key="1">
    <citation type="submission" date="2016-06" db="EMBL/GenBank/DDBJ databases">
        <title>Evolution of pathogenesis and genome organization in the Tremellales.</title>
        <authorList>
            <person name="Cuomo C."/>
            <person name="Litvintseva A."/>
            <person name="Heitman J."/>
            <person name="Chen Y."/>
            <person name="Sun S."/>
            <person name="Springer D."/>
            <person name="Dromer F."/>
            <person name="Young S."/>
            <person name="Zeng Q."/>
            <person name="Chapman S."/>
            <person name="Gujja S."/>
            <person name="Saif S."/>
            <person name="Birren B."/>
        </authorList>
    </citation>
    <scope>NUCLEOTIDE SEQUENCE [LARGE SCALE GENOMIC DNA]</scope>
    <source>
        <strain evidence="6 7">CBS 6039</strain>
    </source>
</reference>
<dbReference type="STRING" id="1295533.A0A1E3I2A0"/>
<feature type="repeat" description="WD" evidence="3">
    <location>
        <begin position="395"/>
        <end position="438"/>
    </location>
</feature>
<dbReference type="GeneID" id="30152351"/>
<proteinExistence type="predicted"/>
<evidence type="ECO:0000256" key="1">
    <source>
        <dbReference type="ARBA" id="ARBA00022574"/>
    </source>
</evidence>
<evidence type="ECO:0000256" key="2">
    <source>
        <dbReference type="ARBA" id="ARBA00022737"/>
    </source>
</evidence>
<gene>
    <name evidence="6" type="ORF">L202_01042</name>
</gene>
<dbReference type="OrthoDB" id="10261640at2759"/>
<dbReference type="Pfam" id="PF00400">
    <property type="entry name" value="WD40"/>
    <property type="match status" value="3"/>
</dbReference>
<feature type="repeat" description="WD" evidence="3">
    <location>
        <begin position="216"/>
        <end position="247"/>
    </location>
</feature>
<dbReference type="FunFam" id="2.130.10.10:FF:000513">
    <property type="entry name" value="Unplaced genomic scaffold supercont1.3, whole genome shotgun sequence"/>
    <property type="match status" value="1"/>
</dbReference>
<dbReference type="Gene3D" id="2.130.10.10">
    <property type="entry name" value="YVTN repeat-like/Quinoprotein amine dehydrogenase"/>
    <property type="match status" value="1"/>
</dbReference>
<keyword evidence="7" id="KW-1185">Reference proteome</keyword>
<feature type="domain" description="Anaphase-promoting complex subunit 4-like WD40" evidence="5">
    <location>
        <begin position="188"/>
        <end position="252"/>
    </location>
</feature>
<dbReference type="Proteomes" id="UP000094065">
    <property type="component" value="Unassembled WGS sequence"/>
</dbReference>
<dbReference type="PANTHER" id="PTHR19857:SF8">
    <property type="entry name" value="ANGIO-ASSOCIATED MIGRATORY CELL PROTEIN"/>
    <property type="match status" value="1"/>
</dbReference>
<dbReference type="PROSITE" id="PS00678">
    <property type="entry name" value="WD_REPEATS_1"/>
    <property type="match status" value="1"/>
</dbReference>
<dbReference type="InterPro" id="IPR036322">
    <property type="entry name" value="WD40_repeat_dom_sf"/>
</dbReference>
<dbReference type="AlphaFoldDB" id="A0A1E3I2A0"/>
<dbReference type="PROSITE" id="PS50294">
    <property type="entry name" value="WD_REPEATS_REGION"/>
    <property type="match status" value="2"/>
</dbReference>
<protein>
    <recommendedName>
        <fullName evidence="5">Anaphase-promoting complex subunit 4-like WD40 domain-containing protein</fullName>
    </recommendedName>
</protein>
<keyword evidence="1 3" id="KW-0853">WD repeat</keyword>
<dbReference type="SUPFAM" id="SSF50978">
    <property type="entry name" value="WD40 repeat-like"/>
    <property type="match status" value="1"/>
</dbReference>
<dbReference type="EMBL" id="AWGJ01000002">
    <property type="protein sequence ID" value="ODN82763.1"/>
    <property type="molecule type" value="Genomic_DNA"/>
</dbReference>
<evidence type="ECO:0000259" key="5">
    <source>
        <dbReference type="Pfam" id="PF12894"/>
    </source>
</evidence>
<feature type="compositionally biased region" description="Acidic residues" evidence="4">
    <location>
        <begin position="11"/>
        <end position="31"/>
    </location>
</feature>
<comment type="caution">
    <text evidence="6">The sequence shown here is derived from an EMBL/GenBank/DDBJ whole genome shotgun (WGS) entry which is preliminary data.</text>
</comment>
<evidence type="ECO:0000256" key="4">
    <source>
        <dbReference type="SAM" id="MobiDB-lite"/>
    </source>
</evidence>
<dbReference type="PANTHER" id="PTHR19857">
    <property type="entry name" value="MITOCHONDRIAL DIVISION PROTEIN 1-RELATED"/>
    <property type="match status" value="1"/>
</dbReference>
<dbReference type="Pfam" id="PF12894">
    <property type="entry name" value="ANAPC4_WD40"/>
    <property type="match status" value="1"/>
</dbReference>
<dbReference type="InterPro" id="IPR024977">
    <property type="entry name" value="Apc4-like_WD40_dom"/>
</dbReference>
<evidence type="ECO:0000313" key="7">
    <source>
        <dbReference type="Proteomes" id="UP000094065"/>
    </source>
</evidence>
<feature type="compositionally biased region" description="Acidic residues" evidence="4">
    <location>
        <begin position="38"/>
        <end position="47"/>
    </location>
</feature>
<dbReference type="InterPro" id="IPR015943">
    <property type="entry name" value="WD40/YVTN_repeat-like_dom_sf"/>
</dbReference>
<accession>A0A1E3I2A0</accession>
<dbReference type="PROSITE" id="PS50082">
    <property type="entry name" value="WD_REPEATS_2"/>
    <property type="match status" value="4"/>
</dbReference>
<keyword evidence="2" id="KW-0677">Repeat</keyword>